<evidence type="ECO:0000259" key="1">
    <source>
        <dbReference type="Pfam" id="PF08387"/>
    </source>
</evidence>
<dbReference type="PANTHER" id="PTHR31900">
    <property type="entry name" value="F-BOX/RNI SUPERFAMILY PROTEIN-RELATED"/>
    <property type="match status" value="1"/>
</dbReference>
<protein>
    <recommendedName>
        <fullName evidence="1">FBD domain-containing protein</fullName>
    </recommendedName>
</protein>
<dbReference type="AlphaFoldDB" id="A0A7J7MP42"/>
<reference evidence="2 3" key="1">
    <citation type="journal article" date="2020" name="IScience">
        <title>Genome Sequencing of the Endangered Kingdonia uniflora (Circaeasteraceae, Ranunculales) Reveals Potential Mechanisms of Evolutionary Specialization.</title>
        <authorList>
            <person name="Sun Y."/>
            <person name="Deng T."/>
            <person name="Zhang A."/>
            <person name="Moore M.J."/>
            <person name="Landis J.B."/>
            <person name="Lin N."/>
            <person name="Zhang H."/>
            <person name="Zhang X."/>
            <person name="Huang J."/>
            <person name="Zhang X."/>
            <person name="Sun H."/>
            <person name="Wang H."/>
        </authorList>
    </citation>
    <scope>NUCLEOTIDE SEQUENCE [LARGE SCALE GENOMIC DNA]</scope>
    <source>
        <strain evidence="2">TB1705</strain>
        <tissue evidence="2">Leaf</tissue>
    </source>
</reference>
<dbReference type="Proteomes" id="UP000541444">
    <property type="component" value="Unassembled WGS sequence"/>
</dbReference>
<accession>A0A7J7MP42</accession>
<comment type="caution">
    <text evidence="2">The sequence shown here is derived from an EMBL/GenBank/DDBJ whole genome shotgun (WGS) entry which is preliminary data.</text>
</comment>
<gene>
    <name evidence="2" type="ORF">GIB67_033132</name>
</gene>
<feature type="domain" description="FBD" evidence="1">
    <location>
        <begin position="198"/>
        <end position="234"/>
    </location>
</feature>
<dbReference type="Pfam" id="PF08387">
    <property type="entry name" value="FBD"/>
    <property type="match status" value="1"/>
</dbReference>
<keyword evidence="3" id="KW-1185">Reference proteome</keyword>
<evidence type="ECO:0000313" key="3">
    <source>
        <dbReference type="Proteomes" id="UP000541444"/>
    </source>
</evidence>
<dbReference type="InterPro" id="IPR050232">
    <property type="entry name" value="FBL13/AtMIF1-like"/>
</dbReference>
<proteinExistence type="predicted"/>
<name>A0A7J7MP42_9MAGN</name>
<dbReference type="InterPro" id="IPR006566">
    <property type="entry name" value="FBD"/>
</dbReference>
<dbReference type="PANTHER" id="PTHR31900:SF30">
    <property type="entry name" value="SUPERFAMILY PROTEIN, PUTATIVE-RELATED"/>
    <property type="match status" value="1"/>
</dbReference>
<organism evidence="2 3">
    <name type="scientific">Kingdonia uniflora</name>
    <dbReference type="NCBI Taxonomy" id="39325"/>
    <lineage>
        <taxon>Eukaryota</taxon>
        <taxon>Viridiplantae</taxon>
        <taxon>Streptophyta</taxon>
        <taxon>Embryophyta</taxon>
        <taxon>Tracheophyta</taxon>
        <taxon>Spermatophyta</taxon>
        <taxon>Magnoliopsida</taxon>
        <taxon>Ranunculales</taxon>
        <taxon>Circaeasteraceae</taxon>
        <taxon>Kingdonia</taxon>
    </lineage>
</organism>
<sequence>MCFIFDNFYSTETIFSSFPALETLVIKECDFSVMRYFTIFSLKLKSLTIQLGVKQQYWAKGLTSGLNNVLFRISAPALVSASFEFDEGSRIQECIFENLHCLMEAHVRIRNISYSRQHIISQILEGLRYARSLTMDAIDFPVIRHKVFHEVKVITLYTHTVLTKFSKYVSFDLWVVSTQCSSSAETSVQTEAESSHNLLQHLKSVEICGFRRIALEIELVSFLLKNAAALKKLNLIVR</sequence>
<evidence type="ECO:0000313" key="2">
    <source>
        <dbReference type="EMBL" id="KAF6156587.1"/>
    </source>
</evidence>
<dbReference type="EMBL" id="JACGCM010001316">
    <property type="protein sequence ID" value="KAF6156587.1"/>
    <property type="molecule type" value="Genomic_DNA"/>
</dbReference>